<keyword evidence="2" id="KW-0830">Ubiquinone</keyword>
<dbReference type="AlphaFoldDB" id="A0A852X6M0"/>
<sequence length="232" mass="24860">MSTDETAPGASTESAEPPTESRLLVAMAFTDTRHEDELLALAAECDATLCYLQGEGRPTLPAALDDLAADGRQRCTIVASTGPDGLRAGSWVRRVAGDWVRRHDGRLAVRIAMAPSGRPVTAASYALPSRPVLGTEAPLTSPAWEQPPDYHHHVLVCRGPRCTARGADETWDALREEIARTCEGDEILAAQTGCLYPCNQAPVVKVSPGEAWHAEVDAERARELVRALSVDG</sequence>
<feature type="compositionally biased region" description="Polar residues" evidence="1">
    <location>
        <begin position="1"/>
        <end position="14"/>
    </location>
</feature>
<name>A0A852X6M0_9MICO</name>
<dbReference type="InterPro" id="IPR036249">
    <property type="entry name" value="Thioredoxin-like_sf"/>
</dbReference>
<dbReference type="CDD" id="cd02980">
    <property type="entry name" value="TRX_Fd_family"/>
    <property type="match status" value="1"/>
</dbReference>
<dbReference type="Pfam" id="PF01257">
    <property type="entry name" value="2Fe-2S_thioredx"/>
    <property type="match status" value="1"/>
</dbReference>
<dbReference type="RefSeq" id="WP_179463736.1">
    <property type="nucleotide sequence ID" value="NZ_JACBZX010000001.1"/>
</dbReference>
<proteinExistence type="predicted"/>
<evidence type="ECO:0000313" key="2">
    <source>
        <dbReference type="EMBL" id="NYG38559.1"/>
    </source>
</evidence>
<dbReference type="SUPFAM" id="SSF52833">
    <property type="entry name" value="Thioredoxin-like"/>
    <property type="match status" value="1"/>
</dbReference>
<evidence type="ECO:0000313" key="3">
    <source>
        <dbReference type="Proteomes" id="UP000592181"/>
    </source>
</evidence>
<feature type="region of interest" description="Disordered" evidence="1">
    <location>
        <begin position="1"/>
        <end position="21"/>
    </location>
</feature>
<protein>
    <submittedName>
        <fullName evidence="2">NADH:ubiquinone oxidoreductase subunit E</fullName>
    </submittedName>
</protein>
<dbReference type="Gene3D" id="3.40.30.10">
    <property type="entry name" value="Glutaredoxin"/>
    <property type="match status" value="1"/>
</dbReference>
<organism evidence="2 3">
    <name type="scientific">Janibacter alkaliphilus</name>
    <dbReference type="NCBI Taxonomy" id="1069963"/>
    <lineage>
        <taxon>Bacteria</taxon>
        <taxon>Bacillati</taxon>
        <taxon>Actinomycetota</taxon>
        <taxon>Actinomycetes</taxon>
        <taxon>Micrococcales</taxon>
        <taxon>Intrasporangiaceae</taxon>
        <taxon>Janibacter</taxon>
    </lineage>
</organism>
<evidence type="ECO:0000256" key="1">
    <source>
        <dbReference type="SAM" id="MobiDB-lite"/>
    </source>
</evidence>
<comment type="caution">
    <text evidence="2">The sequence shown here is derived from an EMBL/GenBank/DDBJ whole genome shotgun (WGS) entry which is preliminary data.</text>
</comment>
<dbReference type="Proteomes" id="UP000592181">
    <property type="component" value="Unassembled WGS sequence"/>
</dbReference>
<reference evidence="2 3" key="1">
    <citation type="submission" date="2020-07" db="EMBL/GenBank/DDBJ databases">
        <title>Sequencing the genomes of 1000 actinobacteria strains.</title>
        <authorList>
            <person name="Klenk H.-P."/>
        </authorList>
    </citation>
    <scope>NUCLEOTIDE SEQUENCE [LARGE SCALE GENOMIC DNA]</scope>
    <source>
        <strain evidence="2 3">DSM 24723</strain>
    </source>
</reference>
<keyword evidence="3" id="KW-1185">Reference proteome</keyword>
<gene>
    <name evidence="2" type="ORF">BJY28_003028</name>
</gene>
<dbReference type="EMBL" id="JACBZX010000001">
    <property type="protein sequence ID" value="NYG38559.1"/>
    <property type="molecule type" value="Genomic_DNA"/>
</dbReference>
<accession>A0A852X6M0</accession>